<dbReference type="EMBL" id="LT985188">
    <property type="protein sequence ID" value="SPD88676.1"/>
    <property type="molecule type" value="Genomic_DNA"/>
</dbReference>
<name>A0A2N9JLL7_9ACTN</name>
<feature type="compositionally biased region" description="Polar residues" evidence="1">
    <location>
        <begin position="49"/>
        <end position="62"/>
    </location>
</feature>
<feature type="region of interest" description="Disordered" evidence="1">
    <location>
        <begin position="1"/>
        <end position="36"/>
    </location>
</feature>
<feature type="compositionally biased region" description="Polar residues" evidence="1">
    <location>
        <begin position="17"/>
        <end position="28"/>
    </location>
</feature>
<evidence type="ECO:0000313" key="3">
    <source>
        <dbReference type="Proteomes" id="UP000238164"/>
    </source>
</evidence>
<accession>A0A2N9JLL7</accession>
<dbReference type="Proteomes" id="UP000238164">
    <property type="component" value="Chromosome 1"/>
</dbReference>
<dbReference type="AlphaFoldDB" id="A0A2N9JLL7"/>
<dbReference type="KEGG" id="mgg:MPLG2_3646"/>
<organism evidence="2 3">
    <name type="scientific">Micropruina glycogenica</name>
    <dbReference type="NCBI Taxonomy" id="75385"/>
    <lineage>
        <taxon>Bacteria</taxon>
        <taxon>Bacillati</taxon>
        <taxon>Actinomycetota</taxon>
        <taxon>Actinomycetes</taxon>
        <taxon>Propionibacteriales</taxon>
        <taxon>Nocardioidaceae</taxon>
        <taxon>Micropruina</taxon>
    </lineage>
</organism>
<gene>
    <name evidence="2" type="ORF">MPLG2_3646</name>
</gene>
<feature type="region of interest" description="Disordered" evidence="1">
    <location>
        <begin position="49"/>
        <end position="75"/>
    </location>
</feature>
<proteinExistence type="predicted"/>
<evidence type="ECO:0000256" key="1">
    <source>
        <dbReference type="SAM" id="MobiDB-lite"/>
    </source>
</evidence>
<feature type="compositionally biased region" description="Basic and acidic residues" evidence="1">
    <location>
        <begin position="63"/>
        <end position="75"/>
    </location>
</feature>
<reference evidence="2 3" key="1">
    <citation type="submission" date="2018-02" db="EMBL/GenBank/DDBJ databases">
        <authorList>
            <person name="Cohen D.B."/>
            <person name="Kent A.D."/>
        </authorList>
    </citation>
    <scope>NUCLEOTIDE SEQUENCE [LARGE SCALE GENOMIC DNA]</scope>
    <source>
        <strain evidence="2">1</strain>
    </source>
</reference>
<keyword evidence="3" id="KW-1185">Reference proteome</keyword>
<protein>
    <submittedName>
        <fullName evidence="2">Uncharacterized protein</fullName>
    </submittedName>
</protein>
<sequence length="168" mass="17505">MNTRPVRLAPCAAGASPTISTRGCSSPNEGAARPQYGWSANDARRSVATCSRHATSRGQARQTETRASRVGRSGDDVARACTSSEFAAAGVAVVAGSPGQPVPGVTGDEKGSLVSGCASIRPFRIATPRPHCSSRHFVVEKKAAAFPGSGIRRLVVGIDTRPRYLFQP</sequence>
<evidence type="ECO:0000313" key="2">
    <source>
        <dbReference type="EMBL" id="SPD88676.1"/>
    </source>
</evidence>